<reference evidence="7 9" key="2">
    <citation type="submission" date="2019-06" db="EMBL/GenBank/DDBJ databases">
        <title>A Diverse Panel of Clinical Acinetobacter baumannii for Research Use.</title>
        <authorList>
            <person name="Mcgann P."/>
            <person name="Snesrud E."/>
            <person name="Galac M.R."/>
        </authorList>
    </citation>
    <scope>NUCLEOTIDE SEQUENCE [LARGE SCALE GENOMIC DNA]</scope>
    <source>
        <strain evidence="7 9">MRSN14237</strain>
    </source>
</reference>
<dbReference type="PANTHER" id="PTHR30371">
    <property type="entry name" value="SEC-INDEPENDENT PROTEIN TRANSLOCASE PROTEIN TATC"/>
    <property type="match status" value="1"/>
</dbReference>
<reference evidence="6 8" key="1">
    <citation type="submission" date="2016-01" db="EMBL/GenBank/DDBJ databases">
        <title>Draft sequences of Acinetobacter baumannii isolates from wounded military personnel.</title>
        <authorList>
            <person name="Arivett B.A."/>
            <person name="Fiester S.E."/>
            <person name="Ream D.C."/>
            <person name="Actis L.A."/>
        </authorList>
    </citation>
    <scope>NUCLEOTIDE SEQUENCE [LARGE SCALE GENOMIC DNA]</scope>
    <source>
        <strain evidence="6 8">AB2828</strain>
    </source>
</reference>
<dbReference type="HAMAP" id="MF_00902">
    <property type="entry name" value="TatC"/>
    <property type="match status" value="1"/>
</dbReference>
<organism evidence="7 9">
    <name type="scientific">Acinetobacter baumannii</name>
    <dbReference type="NCBI Taxonomy" id="470"/>
    <lineage>
        <taxon>Bacteria</taxon>
        <taxon>Pseudomonadati</taxon>
        <taxon>Pseudomonadota</taxon>
        <taxon>Gammaproteobacteria</taxon>
        <taxon>Moraxellales</taxon>
        <taxon>Moraxellaceae</taxon>
        <taxon>Acinetobacter</taxon>
        <taxon>Acinetobacter calcoaceticus/baumannii complex</taxon>
    </lineage>
</organism>
<comment type="subcellular location">
    <subcellularLocation>
        <location evidence="5">Cell membrane</location>
        <topology evidence="5">Multi-pass membrane protein</topology>
    </subcellularLocation>
    <subcellularLocation>
        <location evidence="1">Membrane</location>
        <topology evidence="1">Multi-pass membrane protein</topology>
    </subcellularLocation>
</comment>
<keyword evidence="4 5" id="KW-0472">Membrane</keyword>
<dbReference type="GO" id="GO:0033281">
    <property type="term" value="C:TAT protein transport complex"/>
    <property type="evidence" value="ECO:0007669"/>
    <property type="project" value="UniProtKB-UniRule"/>
</dbReference>
<dbReference type="InterPro" id="IPR002033">
    <property type="entry name" value="TatC"/>
</dbReference>
<gene>
    <name evidence="5 7" type="primary">tatC</name>
    <name evidence="6" type="synonym">tatC_1</name>
    <name evidence="7" type="ORF">FJU42_18120</name>
    <name evidence="6" type="ORF">LV35_00823</name>
</gene>
<keyword evidence="5" id="KW-0653">Protein transport</keyword>
<keyword evidence="5" id="KW-1003">Cell membrane</keyword>
<feature type="transmembrane region" description="Helical" evidence="5">
    <location>
        <begin position="26"/>
        <end position="44"/>
    </location>
</feature>
<evidence type="ECO:0000313" key="7">
    <source>
        <dbReference type="EMBL" id="TPU60639.1"/>
    </source>
</evidence>
<name>A0A0M3FGH7_ACIBA</name>
<dbReference type="PANTHER" id="PTHR30371:SF0">
    <property type="entry name" value="SEC-INDEPENDENT PROTEIN TRANSLOCASE PROTEIN TATC, CHLOROPLASTIC-RELATED"/>
    <property type="match status" value="1"/>
</dbReference>
<accession>A0A0M3FGH7</accession>
<comment type="subunit">
    <text evidence="5">The Tat system comprises two distinct complexes: a TatABC complex, containing multiple copies of TatA, TatB and TatC subunits, and a separate TatA complex, containing only TatA subunits. Substrates initially bind to the TatABC complex, which probably triggers association of the separate TatA complex to form the active translocon.</text>
</comment>
<dbReference type="Proteomes" id="UP000076296">
    <property type="component" value="Unassembled WGS sequence"/>
</dbReference>
<keyword evidence="5" id="KW-0813">Transport</keyword>
<feature type="transmembrane region" description="Helical" evidence="5">
    <location>
        <begin position="167"/>
        <end position="190"/>
    </location>
</feature>
<evidence type="ECO:0000256" key="3">
    <source>
        <dbReference type="ARBA" id="ARBA00022989"/>
    </source>
</evidence>
<dbReference type="EMBL" id="LRDT01000010">
    <property type="protein sequence ID" value="KZA21096.1"/>
    <property type="molecule type" value="Genomic_DNA"/>
</dbReference>
<feature type="transmembrane region" description="Helical" evidence="5">
    <location>
        <begin position="80"/>
        <end position="101"/>
    </location>
</feature>
<proteinExistence type="inferred from homology"/>
<feature type="transmembrane region" description="Helical" evidence="5">
    <location>
        <begin position="202"/>
        <end position="232"/>
    </location>
</feature>
<dbReference type="Proteomes" id="UP000315888">
    <property type="component" value="Unassembled WGS sequence"/>
</dbReference>
<comment type="similarity">
    <text evidence="5">Belongs to the TatC family.</text>
</comment>
<evidence type="ECO:0000256" key="2">
    <source>
        <dbReference type="ARBA" id="ARBA00022692"/>
    </source>
</evidence>
<dbReference type="EMBL" id="VHGY01000062">
    <property type="protein sequence ID" value="TPU60639.1"/>
    <property type="molecule type" value="Genomic_DNA"/>
</dbReference>
<sequence length="248" mass="28629">MTEHIVSESLTEMKYSEHLKELRKRLIYSIGIVLAIFLLLLPLAQKNYHFLAHPLISLLPSNSTMIATDVMSTFLAPFKLNIYFAILLSIPFILYQFWQFVAPALYQKEKRFGIALMLSSNLLFYLGIVFAYTLILPLALKFFVLASPDNVLPMTDINSYLDFCLKLFLAFGLAFQIPVLTYILIFIGLISIQQLEAHRKHIIVFFFFIAMFITPPDVFSMLALAVPMWLLFELGLWITKFTTQKNIH</sequence>
<dbReference type="Pfam" id="PF00902">
    <property type="entry name" value="TatC"/>
    <property type="match status" value="1"/>
</dbReference>
<evidence type="ECO:0000256" key="1">
    <source>
        <dbReference type="ARBA" id="ARBA00004141"/>
    </source>
</evidence>
<comment type="function">
    <text evidence="5">Part of the twin-arginine translocation (Tat) system that transports large folded proteins containing a characteristic twin-arginine motif in their signal peptide across membranes. Together with TatB, TatC is part of a receptor directly interacting with Tat signal peptides.</text>
</comment>
<dbReference type="NCBIfam" id="TIGR00945">
    <property type="entry name" value="tatC"/>
    <property type="match status" value="1"/>
</dbReference>
<evidence type="ECO:0000313" key="8">
    <source>
        <dbReference type="Proteomes" id="UP000076296"/>
    </source>
</evidence>
<keyword evidence="3 5" id="KW-1133">Transmembrane helix</keyword>
<comment type="caution">
    <text evidence="7">The sequence shown here is derived from an EMBL/GenBank/DDBJ whole genome shotgun (WGS) entry which is preliminary data.</text>
</comment>
<dbReference type="GO" id="GO:0065002">
    <property type="term" value="P:intracellular protein transmembrane transport"/>
    <property type="evidence" value="ECO:0007669"/>
    <property type="project" value="TreeGrafter"/>
</dbReference>
<evidence type="ECO:0000313" key="6">
    <source>
        <dbReference type="EMBL" id="KZA21096.1"/>
    </source>
</evidence>
<keyword evidence="2 5" id="KW-0812">Transmembrane</keyword>
<feature type="transmembrane region" description="Helical" evidence="5">
    <location>
        <begin position="122"/>
        <end position="147"/>
    </location>
</feature>
<evidence type="ECO:0000256" key="5">
    <source>
        <dbReference type="HAMAP-Rule" id="MF_00902"/>
    </source>
</evidence>
<dbReference type="GO" id="GO:0043953">
    <property type="term" value="P:protein transport by the Tat complex"/>
    <property type="evidence" value="ECO:0007669"/>
    <property type="project" value="UniProtKB-UniRule"/>
</dbReference>
<protein>
    <recommendedName>
        <fullName evidence="5">Sec-independent protein translocase protein TatC</fullName>
    </recommendedName>
</protein>
<evidence type="ECO:0000256" key="4">
    <source>
        <dbReference type="ARBA" id="ARBA00023136"/>
    </source>
</evidence>
<dbReference type="RefSeq" id="WP_000134754.1">
    <property type="nucleotide sequence ID" value="NZ_BHFY01000045.1"/>
</dbReference>
<dbReference type="PRINTS" id="PR01840">
    <property type="entry name" value="TATCFAMILY"/>
</dbReference>
<dbReference type="AlphaFoldDB" id="A0A0M3FGH7"/>
<comment type="caution">
    <text evidence="5">Lacks conserved residue(s) required for the propagation of feature annotation.</text>
</comment>
<keyword evidence="5" id="KW-0811">Translocation</keyword>
<evidence type="ECO:0000313" key="9">
    <source>
        <dbReference type="Proteomes" id="UP000315888"/>
    </source>
</evidence>
<dbReference type="GO" id="GO:0009977">
    <property type="term" value="F:proton motive force dependent protein transmembrane transporter activity"/>
    <property type="evidence" value="ECO:0007669"/>
    <property type="project" value="TreeGrafter"/>
</dbReference>